<dbReference type="HOGENOM" id="CLU_049186_2_1_1"/>
<feature type="non-terminal residue" evidence="2">
    <location>
        <position position="1"/>
    </location>
</feature>
<gene>
    <name evidence="2" type="ORF">PISMIDRAFT_96183</name>
</gene>
<protein>
    <recommendedName>
        <fullName evidence="1">HNH nuclease domain-containing protein</fullName>
    </recommendedName>
</protein>
<proteinExistence type="predicted"/>
<dbReference type="Proteomes" id="UP000054018">
    <property type="component" value="Unassembled WGS sequence"/>
</dbReference>
<name>A0A0D0A168_9AGAM</name>
<sequence>DGFQCVIMKVYDIKMVKSSVMLEQAVKHGAPAGTTECTHIFSGSINSNMISGSNKGGYAATVWAVLDCFGCGNLWQDLNGASIHRLDNVMTMEVTVHQLFDTLQIYFTATEVPNRYKLESVHDYTPPFTSSRYVTFLMPDAKKYPLPNPTYLAIHATCTKIAHLSGAAEHIEEVLRRMEDTDVLAEDGGSSEVLYTAILSLMCAVAV</sequence>
<organism evidence="2 3">
    <name type="scientific">Pisolithus microcarpus 441</name>
    <dbReference type="NCBI Taxonomy" id="765257"/>
    <lineage>
        <taxon>Eukaryota</taxon>
        <taxon>Fungi</taxon>
        <taxon>Dikarya</taxon>
        <taxon>Basidiomycota</taxon>
        <taxon>Agaricomycotina</taxon>
        <taxon>Agaricomycetes</taxon>
        <taxon>Agaricomycetidae</taxon>
        <taxon>Boletales</taxon>
        <taxon>Sclerodermatineae</taxon>
        <taxon>Pisolithaceae</taxon>
        <taxon>Pisolithus</taxon>
    </lineage>
</organism>
<dbReference type="Pfam" id="PF13391">
    <property type="entry name" value="HNH_2"/>
    <property type="match status" value="1"/>
</dbReference>
<reference evidence="2 3" key="1">
    <citation type="submission" date="2014-04" db="EMBL/GenBank/DDBJ databases">
        <authorList>
            <consortium name="DOE Joint Genome Institute"/>
            <person name="Kuo A."/>
            <person name="Kohler A."/>
            <person name="Costa M.D."/>
            <person name="Nagy L.G."/>
            <person name="Floudas D."/>
            <person name="Copeland A."/>
            <person name="Barry K.W."/>
            <person name="Cichocki N."/>
            <person name="Veneault-Fourrey C."/>
            <person name="LaButti K."/>
            <person name="Lindquist E.A."/>
            <person name="Lipzen A."/>
            <person name="Lundell T."/>
            <person name="Morin E."/>
            <person name="Murat C."/>
            <person name="Sun H."/>
            <person name="Tunlid A."/>
            <person name="Henrissat B."/>
            <person name="Grigoriev I.V."/>
            <person name="Hibbett D.S."/>
            <person name="Martin F."/>
            <person name="Nordberg H.P."/>
            <person name="Cantor M.N."/>
            <person name="Hua S.X."/>
        </authorList>
    </citation>
    <scope>NUCLEOTIDE SEQUENCE [LARGE SCALE GENOMIC DNA]</scope>
    <source>
        <strain evidence="2 3">441</strain>
    </source>
</reference>
<dbReference type="STRING" id="765257.A0A0D0A168"/>
<reference evidence="3" key="2">
    <citation type="submission" date="2015-01" db="EMBL/GenBank/DDBJ databases">
        <title>Evolutionary Origins and Diversification of the Mycorrhizal Mutualists.</title>
        <authorList>
            <consortium name="DOE Joint Genome Institute"/>
            <consortium name="Mycorrhizal Genomics Consortium"/>
            <person name="Kohler A."/>
            <person name="Kuo A."/>
            <person name="Nagy L.G."/>
            <person name="Floudas D."/>
            <person name="Copeland A."/>
            <person name="Barry K.W."/>
            <person name="Cichocki N."/>
            <person name="Veneault-Fourrey C."/>
            <person name="LaButti K."/>
            <person name="Lindquist E.A."/>
            <person name="Lipzen A."/>
            <person name="Lundell T."/>
            <person name="Morin E."/>
            <person name="Murat C."/>
            <person name="Riley R."/>
            <person name="Ohm R."/>
            <person name="Sun H."/>
            <person name="Tunlid A."/>
            <person name="Henrissat B."/>
            <person name="Grigoriev I.V."/>
            <person name="Hibbett D.S."/>
            <person name="Martin F."/>
        </authorList>
    </citation>
    <scope>NUCLEOTIDE SEQUENCE [LARGE SCALE GENOMIC DNA]</scope>
    <source>
        <strain evidence="3">441</strain>
    </source>
</reference>
<evidence type="ECO:0000313" key="3">
    <source>
        <dbReference type="Proteomes" id="UP000054018"/>
    </source>
</evidence>
<dbReference type="OrthoDB" id="2104739at2759"/>
<dbReference type="AlphaFoldDB" id="A0A0D0A168"/>
<evidence type="ECO:0000259" key="1">
    <source>
        <dbReference type="Pfam" id="PF13391"/>
    </source>
</evidence>
<dbReference type="InterPro" id="IPR003615">
    <property type="entry name" value="HNH_nuc"/>
</dbReference>
<evidence type="ECO:0000313" key="2">
    <source>
        <dbReference type="EMBL" id="KIK25848.1"/>
    </source>
</evidence>
<dbReference type="EMBL" id="KN833705">
    <property type="protein sequence ID" value="KIK25848.1"/>
    <property type="molecule type" value="Genomic_DNA"/>
</dbReference>
<accession>A0A0D0A168</accession>
<feature type="domain" description="HNH nuclease" evidence="1">
    <location>
        <begin position="31"/>
        <end position="107"/>
    </location>
</feature>
<keyword evidence="3" id="KW-1185">Reference proteome</keyword>